<evidence type="ECO:0000256" key="4">
    <source>
        <dbReference type="ARBA" id="ARBA00022825"/>
    </source>
</evidence>
<dbReference type="AlphaFoldDB" id="A0A0J1IMI7"/>
<sequence length="208" mass="23694">MGLIILKLLLTSNGFYNAAIKEQFLKLINGEPNELDVAIITTASPQKDNNRFAQKAKEDFKNMGFQYIDFIDVEFDNPESLAHKDVIYINGGNPFNLLFHTKQSGADRILRELVAKNVVIVGVSAGAILLGPNIKVVHFFTPQMDELNTKDFSALDFTDKLVFPHYDREDLFKDSTNKTIEDRLKEFEILEGCEVTRLKDDEYITIEK</sequence>
<comment type="similarity">
    <text evidence="1">Belongs to the peptidase S51 family.</text>
</comment>
<dbReference type="PATRIC" id="fig|1397.4.peg.3986"/>
<evidence type="ECO:0000313" key="6">
    <source>
        <dbReference type="Proteomes" id="UP000036045"/>
    </source>
</evidence>
<evidence type="ECO:0000256" key="2">
    <source>
        <dbReference type="ARBA" id="ARBA00022670"/>
    </source>
</evidence>
<dbReference type="InterPro" id="IPR029062">
    <property type="entry name" value="Class_I_gatase-like"/>
</dbReference>
<dbReference type="Pfam" id="PF03575">
    <property type="entry name" value="Peptidase_S51"/>
    <property type="match status" value="1"/>
</dbReference>
<reference evidence="5 6" key="1">
    <citation type="submission" date="2015-05" db="EMBL/GenBank/DDBJ databases">
        <title>Whole genome sequence and identification of bacterial endophytes from Costus igneus.</title>
        <authorList>
            <person name="Lee Y.P."/>
            <person name="Gan H.M."/>
            <person name="Eng W."/>
            <person name="Wheatley M.S."/>
            <person name="Caraballo A."/>
            <person name="Polter S."/>
            <person name="Savka M.A."/>
            <person name="Hudson A.O."/>
        </authorList>
    </citation>
    <scope>NUCLEOTIDE SEQUENCE [LARGE SCALE GENOMIC DNA]</scope>
    <source>
        <strain evidence="5 6">RIT379</strain>
    </source>
</reference>
<dbReference type="InterPro" id="IPR005320">
    <property type="entry name" value="Peptidase_S51"/>
</dbReference>
<proteinExistence type="inferred from homology"/>
<dbReference type="SUPFAM" id="SSF52317">
    <property type="entry name" value="Class I glutamine amidotransferase-like"/>
    <property type="match status" value="1"/>
</dbReference>
<evidence type="ECO:0000256" key="3">
    <source>
        <dbReference type="ARBA" id="ARBA00022801"/>
    </source>
</evidence>
<keyword evidence="4" id="KW-0720">Serine protease</keyword>
<accession>A0A0J1IMI7</accession>
<dbReference type="GO" id="GO:0006508">
    <property type="term" value="P:proteolysis"/>
    <property type="evidence" value="ECO:0007669"/>
    <property type="project" value="UniProtKB-KW"/>
</dbReference>
<organism evidence="5 6">
    <name type="scientific">Niallia circulans</name>
    <name type="common">Bacillus circulans</name>
    <dbReference type="NCBI Taxonomy" id="1397"/>
    <lineage>
        <taxon>Bacteria</taxon>
        <taxon>Bacillati</taxon>
        <taxon>Bacillota</taxon>
        <taxon>Bacilli</taxon>
        <taxon>Bacillales</taxon>
        <taxon>Bacillaceae</taxon>
        <taxon>Niallia</taxon>
    </lineage>
</organism>
<dbReference type="Gene3D" id="3.40.50.880">
    <property type="match status" value="1"/>
</dbReference>
<keyword evidence="6" id="KW-1185">Reference proteome</keyword>
<gene>
    <name evidence="5" type="ORF">ABW02_06575</name>
</gene>
<dbReference type="GO" id="GO:0008236">
    <property type="term" value="F:serine-type peptidase activity"/>
    <property type="evidence" value="ECO:0007669"/>
    <property type="project" value="UniProtKB-KW"/>
</dbReference>
<keyword evidence="2" id="KW-0645">Protease</keyword>
<evidence type="ECO:0000313" key="5">
    <source>
        <dbReference type="EMBL" id="KLV27187.1"/>
    </source>
</evidence>
<keyword evidence="3" id="KW-0378">Hydrolase</keyword>
<dbReference type="EMBL" id="LDPH01000004">
    <property type="protein sequence ID" value="KLV27187.1"/>
    <property type="molecule type" value="Genomic_DNA"/>
</dbReference>
<name>A0A0J1IMI7_NIACI</name>
<dbReference type="PANTHER" id="PTHR20842:SF0">
    <property type="entry name" value="ALPHA-ASPARTYL DIPEPTIDASE"/>
    <property type="match status" value="1"/>
</dbReference>
<dbReference type="PANTHER" id="PTHR20842">
    <property type="entry name" value="PROTEASE S51 ALPHA-ASPARTYL DIPEPTIDASE"/>
    <property type="match status" value="1"/>
</dbReference>
<protein>
    <submittedName>
        <fullName evidence="5">Peptidase E</fullName>
    </submittedName>
</protein>
<comment type="caution">
    <text evidence="5">The sequence shown here is derived from an EMBL/GenBank/DDBJ whole genome shotgun (WGS) entry which is preliminary data.</text>
</comment>
<dbReference type="Proteomes" id="UP000036045">
    <property type="component" value="Unassembled WGS sequence"/>
</dbReference>
<evidence type="ECO:0000256" key="1">
    <source>
        <dbReference type="ARBA" id="ARBA00006534"/>
    </source>
</evidence>